<protein>
    <submittedName>
        <fullName evidence="2">Uncharacterized protein</fullName>
    </submittedName>
</protein>
<dbReference type="EMBL" id="JAEAOA010001402">
    <property type="protein sequence ID" value="KAK3576601.1"/>
    <property type="molecule type" value="Genomic_DNA"/>
</dbReference>
<keyword evidence="1" id="KW-0732">Signal</keyword>
<proteinExistence type="predicted"/>
<feature type="chain" id="PRO_5041952344" evidence="1">
    <location>
        <begin position="20"/>
        <end position="80"/>
    </location>
</feature>
<gene>
    <name evidence="2" type="ORF">CHS0354_023118</name>
</gene>
<feature type="signal peptide" evidence="1">
    <location>
        <begin position="1"/>
        <end position="19"/>
    </location>
</feature>
<reference evidence="2" key="3">
    <citation type="submission" date="2023-05" db="EMBL/GenBank/DDBJ databases">
        <authorList>
            <person name="Smith C.H."/>
        </authorList>
    </citation>
    <scope>NUCLEOTIDE SEQUENCE</scope>
    <source>
        <strain evidence="2">CHS0354</strain>
        <tissue evidence="2">Mantle</tissue>
    </source>
</reference>
<reference evidence="2" key="2">
    <citation type="journal article" date="2021" name="Genome Biol. Evol.">
        <title>Developing a high-quality reference genome for a parasitic bivalve with doubly uniparental inheritance (Bivalvia: Unionida).</title>
        <authorList>
            <person name="Smith C.H."/>
        </authorList>
    </citation>
    <scope>NUCLEOTIDE SEQUENCE</scope>
    <source>
        <strain evidence="2">CHS0354</strain>
        <tissue evidence="2">Mantle</tissue>
    </source>
</reference>
<dbReference type="AlphaFoldDB" id="A0AAE0VGC4"/>
<evidence type="ECO:0000256" key="1">
    <source>
        <dbReference type="SAM" id="SignalP"/>
    </source>
</evidence>
<name>A0AAE0VGC4_9BIVA</name>
<accession>A0AAE0VGC4</accession>
<evidence type="ECO:0000313" key="3">
    <source>
        <dbReference type="Proteomes" id="UP001195483"/>
    </source>
</evidence>
<reference evidence="2" key="1">
    <citation type="journal article" date="2021" name="Genome Biol. Evol.">
        <title>A High-Quality Reference Genome for a Parasitic Bivalve with Doubly Uniparental Inheritance (Bivalvia: Unionida).</title>
        <authorList>
            <person name="Smith C.H."/>
        </authorList>
    </citation>
    <scope>NUCLEOTIDE SEQUENCE</scope>
    <source>
        <strain evidence="2">CHS0354</strain>
    </source>
</reference>
<comment type="caution">
    <text evidence="2">The sequence shown here is derived from an EMBL/GenBank/DDBJ whole genome shotgun (WGS) entry which is preliminary data.</text>
</comment>
<dbReference type="Proteomes" id="UP001195483">
    <property type="component" value="Unassembled WGS sequence"/>
</dbReference>
<evidence type="ECO:0000313" key="2">
    <source>
        <dbReference type="EMBL" id="KAK3576601.1"/>
    </source>
</evidence>
<organism evidence="2 3">
    <name type="scientific">Potamilus streckersoni</name>
    <dbReference type="NCBI Taxonomy" id="2493646"/>
    <lineage>
        <taxon>Eukaryota</taxon>
        <taxon>Metazoa</taxon>
        <taxon>Spiralia</taxon>
        <taxon>Lophotrochozoa</taxon>
        <taxon>Mollusca</taxon>
        <taxon>Bivalvia</taxon>
        <taxon>Autobranchia</taxon>
        <taxon>Heteroconchia</taxon>
        <taxon>Palaeoheterodonta</taxon>
        <taxon>Unionida</taxon>
        <taxon>Unionoidea</taxon>
        <taxon>Unionidae</taxon>
        <taxon>Ambleminae</taxon>
        <taxon>Lampsilini</taxon>
        <taxon>Potamilus</taxon>
    </lineage>
</organism>
<keyword evidence="3" id="KW-1185">Reference proteome</keyword>
<sequence length="80" mass="9000">MRTLTVLLLILVVCAVAFSKDLRKRRSYTGDDSHAAALDALVKAIEDGKIGHNGLLNDDTKNPNRRILWNFPITPWGKRK</sequence>